<accession>A0A317TZ01</accession>
<evidence type="ECO:0000313" key="2">
    <source>
        <dbReference type="Proteomes" id="UP000247152"/>
    </source>
</evidence>
<sequence>MALRFRVLLGVYGNQNWHSKPSYVLKVAIKGGLHQSCLILSITIGGAHGEVVWVEGGTSSIHVVFQPLVKRPAIHVSLSMVFDTLALVRLKVIQRSSIAKARVRLVHVQRVQVVEVFLRNMPDRL</sequence>
<organism evidence="1 2">
    <name type="scientific">Legionella qingyii</name>
    <dbReference type="NCBI Taxonomy" id="2184757"/>
    <lineage>
        <taxon>Bacteria</taxon>
        <taxon>Pseudomonadati</taxon>
        <taxon>Pseudomonadota</taxon>
        <taxon>Gammaproteobacteria</taxon>
        <taxon>Legionellales</taxon>
        <taxon>Legionellaceae</taxon>
        <taxon>Legionella</taxon>
    </lineage>
</organism>
<comment type="caution">
    <text evidence="1">The sequence shown here is derived from an EMBL/GenBank/DDBJ whole genome shotgun (WGS) entry which is preliminary data.</text>
</comment>
<name>A0A317TZ01_9GAMM</name>
<evidence type="ECO:0000313" key="1">
    <source>
        <dbReference type="EMBL" id="PWY54914.1"/>
    </source>
</evidence>
<dbReference type="AlphaFoldDB" id="A0A317TZ01"/>
<reference evidence="1 2" key="1">
    <citation type="submission" date="2018-05" db="EMBL/GenBank/DDBJ databases">
        <title>Legionella qingyii sp.nov., whole genome shotgun sequence.</title>
        <authorList>
            <person name="Wu H."/>
            <person name="Zhu Q."/>
            <person name="Hu C."/>
        </authorList>
    </citation>
    <scope>NUCLEOTIDE SEQUENCE [LARGE SCALE GENOMIC DNA]</scope>
    <source>
        <strain evidence="1 2">HEB18</strain>
    </source>
</reference>
<dbReference type="EMBL" id="QHJG01000025">
    <property type="protein sequence ID" value="PWY54914.1"/>
    <property type="molecule type" value="Genomic_DNA"/>
</dbReference>
<dbReference type="Proteomes" id="UP000247152">
    <property type="component" value="Unassembled WGS sequence"/>
</dbReference>
<gene>
    <name evidence="1" type="ORF">DGG96_14565</name>
</gene>
<proteinExistence type="predicted"/>
<protein>
    <submittedName>
        <fullName evidence="1">Uncharacterized protein</fullName>
    </submittedName>
</protein>